<proteinExistence type="predicted"/>
<evidence type="ECO:0000313" key="4">
    <source>
        <dbReference type="EMBL" id="CAB4904479.1"/>
    </source>
</evidence>
<organism evidence="4">
    <name type="scientific">freshwater metagenome</name>
    <dbReference type="NCBI Taxonomy" id="449393"/>
    <lineage>
        <taxon>unclassified sequences</taxon>
        <taxon>metagenomes</taxon>
        <taxon>ecological metagenomes</taxon>
    </lineage>
</organism>
<protein>
    <submittedName>
        <fullName evidence="4">Unannotated protein</fullName>
    </submittedName>
</protein>
<dbReference type="PANTHER" id="PTHR34406">
    <property type="entry name" value="PROTEIN YCEI"/>
    <property type="match status" value="1"/>
</dbReference>
<dbReference type="AlphaFoldDB" id="A0A6J7GM50"/>
<dbReference type="InterPro" id="IPR036761">
    <property type="entry name" value="TTHA0802/YceI-like_sf"/>
</dbReference>
<name>A0A6J7GM50_9ZZZZ</name>
<dbReference type="Gene3D" id="2.40.128.110">
    <property type="entry name" value="Lipid/polyisoprenoid-binding, YceI-like"/>
    <property type="match status" value="1"/>
</dbReference>
<dbReference type="PANTHER" id="PTHR34406:SF1">
    <property type="entry name" value="PROTEIN YCEI"/>
    <property type="match status" value="1"/>
</dbReference>
<feature type="domain" description="Lipid/polyisoprenoid-binding YceI-like" evidence="1">
    <location>
        <begin position="10"/>
        <end position="179"/>
    </location>
</feature>
<evidence type="ECO:0000313" key="3">
    <source>
        <dbReference type="EMBL" id="CAB4664014.1"/>
    </source>
</evidence>
<sequence length="181" mass="19254">MADLTGTTGTWAIDPTHTTIGFSVRHAMVAKVRGRFTDFAGTFTLDGANPAASTAEIVIQTASIDTDNADRDAHLKGADFFNVENTQLLSFKSTSVAQKNDTNFVVTGDLTLGKHSKSIDIAFELVGTSTDPWGNARIGFEGETEISRNDFGLTWNAALETGGVLVGDAIKITLDVEAVKQ</sequence>
<gene>
    <name evidence="2" type="ORF">UFOPK1908_00949</name>
    <name evidence="3" type="ORF">UFOPK2282_00730</name>
    <name evidence="4" type="ORF">UFOPK3576_00668</name>
</gene>
<dbReference type="SMART" id="SM00867">
    <property type="entry name" value="YceI"/>
    <property type="match status" value="1"/>
</dbReference>
<dbReference type="EMBL" id="CAFBMO010000019">
    <property type="protein sequence ID" value="CAB4904479.1"/>
    <property type="molecule type" value="Genomic_DNA"/>
</dbReference>
<reference evidence="4" key="1">
    <citation type="submission" date="2020-05" db="EMBL/GenBank/DDBJ databases">
        <authorList>
            <person name="Chiriac C."/>
            <person name="Salcher M."/>
            <person name="Ghai R."/>
            <person name="Kavagutti S V."/>
        </authorList>
    </citation>
    <scope>NUCLEOTIDE SEQUENCE</scope>
</reference>
<accession>A0A6J7GM50</accession>
<dbReference type="EMBL" id="CAEZVB010000042">
    <property type="protein sequence ID" value="CAB4622831.1"/>
    <property type="molecule type" value="Genomic_DNA"/>
</dbReference>
<dbReference type="InterPro" id="IPR007372">
    <property type="entry name" value="Lipid/polyisoprenoid-bd_YceI"/>
</dbReference>
<dbReference type="EMBL" id="CAEZWR010000070">
    <property type="protein sequence ID" value="CAB4664014.1"/>
    <property type="molecule type" value="Genomic_DNA"/>
</dbReference>
<dbReference type="Pfam" id="PF04264">
    <property type="entry name" value="YceI"/>
    <property type="match status" value="1"/>
</dbReference>
<dbReference type="SUPFAM" id="SSF101874">
    <property type="entry name" value="YceI-like"/>
    <property type="match status" value="1"/>
</dbReference>
<evidence type="ECO:0000313" key="2">
    <source>
        <dbReference type="EMBL" id="CAB4622831.1"/>
    </source>
</evidence>
<evidence type="ECO:0000259" key="1">
    <source>
        <dbReference type="SMART" id="SM00867"/>
    </source>
</evidence>